<dbReference type="InterPro" id="IPR011010">
    <property type="entry name" value="DNA_brk_join_enz"/>
</dbReference>
<dbReference type="InterPro" id="IPR013030">
    <property type="entry name" value="DNA_topo_DNA_db_N_dom2"/>
</dbReference>
<evidence type="ECO:0000256" key="7">
    <source>
        <dbReference type="ARBA" id="ARBA00023235"/>
    </source>
</evidence>
<dbReference type="Gene3D" id="1.10.10.41">
    <property type="entry name" value="Yeast DNA topoisomerase - domain 1"/>
    <property type="match status" value="1"/>
</dbReference>
<dbReference type="GO" id="GO:0005694">
    <property type="term" value="C:chromosome"/>
    <property type="evidence" value="ECO:0007669"/>
    <property type="project" value="InterPro"/>
</dbReference>
<dbReference type="PANTHER" id="PTHR10290">
    <property type="entry name" value="DNA TOPOISOMERASE I"/>
    <property type="match status" value="1"/>
</dbReference>
<gene>
    <name evidence="11" type="ORF">TSOC_012808</name>
</gene>
<feature type="domain" description="DNA topoisomerase I eukaryotic-type" evidence="10">
    <location>
        <begin position="132"/>
        <end position="423"/>
    </location>
</feature>
<dbReference type="Gene3D" id="2.170.11.10">
    <property type="entry name" value="DNA Topoisomerase I, domain 2"/>
    <property type="match status" value="1"/>
</dbReference>
<dbReference type="InterPro" id="IPR013499">
    <property type="entry name" value="TopoI_euk"/>
</dbReference>
<keyword evidence="5 9" id="KW-0799">Topoisomerase</keyword>
<dbReference type="InterPro" id="IPR036202">
    <property type="entry name" value="TopoI_DNA-bd_euk_N_sf"/>
</dbReference>
<feature type="active site" description="O-(3'-phospho-DNA)-tyrosine intermediate" evidence="9">
    <location>
        <position position="409"/>
    </location>
</feature>
<evidence type="ECO:0000256" key="4">
    <source>
        <dbReference type="ARBA" id="ARBA00019632"/>
    </source>
</evidence>
<dbReference type="Gene3D" id="1.10.132.10">
    <property type="match status" value="1"/>
</dbReference>
<dbReference type="OrthoDB" id="47179at2759"/>
<keyword evidence="12" id="KW-1185">Reference proteome</keyword>
<comment type="catalytic activity">
    <reaction evidence="1 9">
        <text>ATP-independent breakage of single-stranded DNA, followed by passage and rejoining.</text>
        <dbReference type="EC" id="5.6.2.1"/>
    </reaction>
</comment>
<dbReference type="Proteomes" id="UP000236333">
    <property type="component" value="Unassembled WGS sequence"/>
</dbReference>
<dbReference type="GO" id="GO:0006265">
    <property type="term" value="P:DNA topological change"/>
    <property type="evidence" value="ECO:0007669"/>
    <property type="project" value="UniProtKB-UniRule"/>
</dbReference>
<dbReference type="InterPro" id="IPR014727">
    <property type="entry name" value="TopoI_cat_a/b-sub_euk"/>
</dbReference>
<evidence type="ECO:0000313" key="11">
    <source>
        <dbReference type="EMBL" id="PNH01316.1"/>
    </source>
</evidence>
<dbReference type="InterPro" id="IPR014711">
    <property type="entry name" value="TopoI_cat_a-hlx-sub_euk"/>
</dbReference>
<evidence type="ECO:0000256" key="1">
    <source>
        <dbReference type="ARBA" id="ARBA00000213"/>
    </source>
</evidence>
<organism evidence="11 12">
    <name type="scientific">Tetrabaena socialis</name>
    <dbReference type="NCBI Taxonomy" id="47790"/>
    <lineage>
        <taxon>Eukaryota</taxon>
        <taxon>Viridiplantae</taxon>
        <taxon>Chlorophyta</taxon>
        <taxon>core chlorophytes</taxon>
        <taxon>Chlorophyceae</taxon>
        <taxon>CS clade</taxon>
        <taxon>Chlamydomonadales</taxon>
        <taxon>Tetrabaenaceae</taxon>
        <taxon>Tetrabaena</taxon>
    </lineage>
</organism>
<dbReference type="PROSITE" id="PS52038">
    <property type="entry name" value="TOPO_IB_2"/>
    <property type="match status" value="1"/>
</dbReference>
<dbReference type="Pfam" id="PF01028">
    <property type="entry name" value="Topoisom_I"/>
    <property type="match status" value="1"/>
</dbReference>
<evidence type="ECO:0000256" key="9">
    <source>
        <dbReference type="PROSITE-ProRule" id="PRU01382"/>
    </source>
</evidence>
<dbReference type="SUPFAM" id="SSF56349">
    <property type="entry name" value="DNA breaking-rejoining enzymes"/>
    <property type="match status" value="1"/>
</dbReference>
<comment type="caution">
    <text evidence="11">The sequence shown here is derived from an EMBL/GenBank/DDBJ whole genome shotgun (WGS) entry which is preliminary data.</text>
</comment>
<dbReference type="PANTHER" id="PTHR10290:SF3">
    <property type="entry name" value="DNA TOPOISOMERASE 1"/>
    <property type="match status" value="1"/>
</dbReference>
<evidence type="ECO:0000256" key="6">
    <source>
        <dbReference type="ARBA" id="ARBA00023125"/>
    </source>
</evidence>
<protein>
    <recommendedName>
        <fullName evidence="4">DNA topoisomerase 1</fullName>
        <ecNumber evidence="3">5.6.2.1</ecNumber>
    </recommendedName>
    <alternativeName>
        <fullName evidence="8">DNA topoisomerase I</fullName>
    </alternativeName>
</protein>
<evidence type="ECO:0000256" key="3">
    <source>
        <dbReference type="ARBA" id="ARBA00012891"/>
    </source>
</evidence>
<dbReference type="InterPro" id="IPR051062">
    <property type="entry name" value="Topoisomerase_IB"/>
</dbReference>
<dbReference type="InterPro" id="IPR008336">
    <property type="entry name" value="TopoI_DNA-bd_euk"/>
</dbReference>
<evidence type="ECO:0000259" key="10">
    <source>
        <dbReference type="SMART" id="SM00435"/>
    </source>
</evidence>
<reference evidence="11 12" key="1">
    <citation type="journal article" date="2017" name="Mol. Biol. Evol.">
        <title>The 4-celled Tetrabaena socialis nuclear genome reveals the essential components for genetic control of cell number at the origin of multicellularity in the volvocine lineage.</title>
        <authorList>
            <person name="Featherston J."/>
            <person name="Arakaki Y."/>
            <person name="Hanschen E.R."/>
            <person name="Ferris P.J."/>
            <person name="Michod R.E."/>
            <person name="Olson B.J.S.C."/>
            <person name="Nozaki H."/>
            <person name="Durand P.M."/>
        </authorList>
    </citation>
    <scope>NUCLEOTIDE SEQUENCE [LARGE SCALE GENOMIC DNA]</scope>
    <source>
        <strain evidence="11 12">NIES-571</strain>
    </source>
</reference>
<proteinExistence type="inferred from homology"/>
<dbReference type="InterPro" id="IPR013034">
    <property type="entry name" value="DNA_topo_DNA_db_N_dom1"/>
</dbReference>
<dbReference type="InterPro" id="IPR013500">
    <property type="entry name" value="TopoI_cat_euk"/>
</dbReference>
<dbReference type="SMART" id="SM00435">
    <property type="entry name" value="TOPEUc"/>
    <property type="match status" value="1"/>
</dbReference>
<dbReference type="GO" id="GO:0003677">
    <property type="term" value="F:DNA binding"/>
    <property type="evidence" value="ECO:0007669"/>
    <property type="project" value="UniProtKB-UniRule"/>
</dbReference>
<keyword evidence="7 9" id="KW-0413">Isomerase</keyword>
<keyword evidence="6 9" id="KW-0238">DNA-binding</keyword>
<dbReference type="Pfam" id="PF02919">
    <property type="entry name" value="Topoisom_I_N"/>
    <property type="match status" value="1"/>
</dbReference>
<evidence type="ECO:0000256" key="5">
    <source>
        <dbReference type="ARBA" id="ARBA00023029"/>
    </source>
</evidence>
<dbReference type="EMBL" id="PGGS01000939">
    <property type="protein sequence ID" value="PNH01316.1"/>
    <property type="molecule type" value="Genomic_DNA"/>
</dbReference>
<evidence type="ECO:0000256" key="2">
    <source>
        <dbReference type="ARBA" id="ARBA00006645"/>
    </source>
</evidence>
<dbReference type="Gene3D" id="3.90.15.10">
    <property type="entry name" value="Topoisomerase I, Chain A, domain 3"/>
    <property type="match status" value="1"/>
</dbReference>
<comment type="similarity">
    <text evidence="2 9">Belongs to the type IB topoisomerase family.</text>
</comment>
<dbReference type="PRINTS" id="PR00416">
    <property type="entry name" value="EUTPISMRASEI"/>
</dbReference>
<name>A0A2J7ZM23_9CHLO</name>
<dbReference type="AlphaFoldDB" id="A0A2J7ZM23"/>
<dbReference type="SUPFAM" id="SSF56741">
    <property type="entry name" value="Eukaryotic DNA topoisomerase I, N-terminal DNA-binding fragment"/>
    <property type="match status" value="1"/>
</dbReference>
<accession>A0A2J7ZM23</accession>
<dbReference type="GO" id="GO:0003917">
    <property type="term" value="F:DNA topoisomerase type I (single strand cut, ATP-independent) activity"/>
    <property type="evidence" value="ECO:0007669"/>
    <property type="project" value="UniProtKB-UniRule"/>
</dbReference>
<dbReference type="InterPro" id="IPR001631">
    <property type="entry name" value="TopoI"/>
</dbReference>
<evidence type="ECO:0000256" key="8">
    <source>
        <dbReference type="ARBA" id="ARBA00033297"/>
    </source>
</evidence>
<sequence>MYRRHLSHDGASFPPAFNPLGAKLICDGKEVPLSPDAEEIALSWARYRKRPMSDAVRQRATRNFWADFQKLLRSKIATKEADCDFEAILSQGVVKKKSKPKPKLKLKHKQSYANVDGERIPVGNTNVGVPGVFMGRGVHNKYTGKVRRRVYPEDVTLNLSKDAPIPESPVEGHSWGGIIADKGAMWLARWKDPVTHIMKYVYLAPNAEPAWQKTMEKFEVVRKLQPAFGEVVKRNERNLIAKNKRTRQLATCAALIFELAIRVGKRTSTHVFGAATLLVRHIKVQIDGKVDLNFIGKDSVPYSRVGWVPLATRISKNLRDLLKGKQANDRVFDAISPHSVNEYVSTLNPALTCKVIRTFRANQEFEGKLVVAPRDDPRTVHKNALLHVAEFCNHRSGPKLSVNTSLANYLDPRLTFRFAREHGVKPKDLMPKALLAKFDWAKDIP</sequence>
<dbReference type="EC" id="5.6.2.1" evidence="3"/>
<evidence type="ECO:0000313" key="12">
    <source>
        <dbReference type="Proteomes" id="UP000236333"/>
    </source>
</evidence>